<keyword evidence="2" id="KW-1133">Transmembrane helix</keyword>
<dbReference type="InterPro" id="IPR031325">
    <property type="entry name" value="RHS_repeat"/>
</dbReference>
<evidence type="ECO:0000313" key="3">
    <source>
        <dbReference type="EMBL" id="MBD1599129.1"/>
    </source>
</evidence>
<reference evidence="3 4" key="1">
    <citation type="journal article" date="2020" name="Insects">
        <title>Bacteria Belonging to Pseudomonas typographi sp. nov. from the Bark Beetle Ips typographus Have Genomic Potential to Aid in the Host Ecology.</title>
        <authorList>
            <person name="Peral-Aranega E."/>
            <person name="Saati-Santamaria Z."/>
            <person name="Kolarik M."/>
            <person name="Rivas R."/>
            <person name="Garcia-Fraile P."/>
        </authorList>
    </citation>
    <scope>NUCLEOTIDE SEQUENCE [LARGE SCALE GENOMIC DNA]</scope>
    <source>
        <strain evidence="3 4">CA3A</strain>
    </source>
</reference>
<evidence type="ECO:0000313" key="4">
    <source>
        <dbReference type="Proteomes" id="UP000805841"/>
    </source>
</evidence>
<feature type="region of interest" description="Disordered" evidence="1">
    <location>
        <begin position="1623"/>
        <end position="1666"/>
    </location>
</feature>
<sequence length="1704" mass="184203">MAENLSSATQNFASFANGGVDPRTGLYSFTLNIPMAPANALAGPDFDLALSFNPLGGDDWGYGQGWSPSLSRLERTAPRTLALSTGEHFPTGGQEGEPQVLQRKLQSFRLFRDSSNQARVVHRSGRIEHLNYPGFGDHLVPTFIEGPDGRWIALGYVNDAGRPRLEGITDEAGNELLRIVKSGNDLLLYPASEEDDFYYKMTFQSGRLQTLALPASIGGQWSFGYYGNDDYPSINKVTQPLGAVEQMLYHEVHKVPGGRPDLPRVTQYTLHPGGEAQAVQQTFRYSTGEHNFLGYNQISTWPQDGTDPLYAVRSNYEYGATMTQTHGAITRRIERTYNRFHLQLNEVTTQGNCQFTRTTHYGDLAGKNFDELPHTFQMPAGVTSTWYDSSTQEKREETTHASYDEHGNLISQIEASGIQTDFTYYAATGEDGCPPDPWGFVRHMKTSTRLPAPADPSQGIEGGGTVQVTAYRYTTLPLPAPASPGLTRQVPGSQAASHYVLVEQVTTQALAKAEDTTPLDSQTVTFEYYQNPADPLSFGRLKTRTANYQGHTSSQSNAYEPLPGKPEFGMMLAGRSELAARFNTVVTQTNSDGTGSQTAVEQSLRTGQTLRSVDALNVETASRYDGLGRLLSLAVAPGSDIEAERTFAYRGHSQEQGLAEQYETSAAGVARGAKVDGLGRPVERYQGDGGLTAAAPALVWQGRYNPFGQLAEETAYDDCGADGTWAALTTRHEYDDWGQLRASIGADGVCQVNQTSPFGGAGPVSRSKREYTDAQAKVHTDGLRETRYNGLGQAWETTAYDAAGSAAERVRYYYDGFGTLLREEHWYATWTENGPGQETRTTAYQYDAWGRLVLTTLPNGDLVGQGYAEHSPQGLLEQLSYGRRADALTPLANRRFDQLARVTEAHQGGRTARWAYDGASPSPRQVTLADGSTVDYTYRPALTAEPLSVSSAGEGYAFTYNALTGRLEQARAHNGTATIGGIDCEYQYNPLGQLTSEKRQGGAYETAYAHSVQGRRLSRDDSGVGACTWRYDASGRAQQTHTGQATATLGYDLLGNLREWQCAGVKTTLSFDNLGRETERRLVRQADGEPLQRYTLHWHGNGTLAGRDTYAGSASTPVLTERFGYDQRNRLSRHDCTGDAAWLPRDRFGAAYTQQVFALDALDNVTRLLTRQADGAICTSVFTYAASDACQLASVLHTWTDKRTLTEAFEYDTQGRMTGRSSGNEQTTLEYDTLGRLLALTTAAGRSAYHYDPHGTLCAVEHNGQRQERFYEGYAVDHTRSGATVQRYLRTAGTPVALIDGAGQAKALLADSTGSVTGEWEQNLLSRAVYSAYGSQHTAEGQASHGLGFNGELREAAQDAYLLGRGYRLYDPGLMCYNAPDSESPFGAGGLNPYRYAQGNPIMLHDPSGHAPMPIWNASNLPYYMEPEKQQGQGGGWLGSIFKAIGWGFIAWEAWSLVQIVVGVVTAPVGGAMLAMAGAAALTAASLGTGIASMIDPDNSALLFAGIGLGVASGVLAGKAAGMAARAGGKEMVSTADVGVQTAEGAGALSRRSSTSSLRLLPISDDEMDIFGRARSNWSFRGRGVEAGSQTSPRGSLSPLSAGDEILMARLDELMDERIASSAAQPPVTIPATPSTIDESITTGTDIATPSPSEKPLANKKSPPPPKGILYMDIAARDANNNINHRTNVILTAAAASPALLVRR</sequence>
<dbReference type="InterPro" id="IPR006530">
    <property type="entry name" value="YD"/>
</dbReference>
<accession>A0ABR7Z152</accession>
<feature type="compositionally biased region" description="Polar residues" evidence="1">
    <location>
        <begin position="1632"/>
        <end position="1652"/>
    </location>
</feature>
<feature type="transmembrane region" description="Helical" evidence="2">
    <location>
        <begin position="1444"/>
        <end position="1465"/>
    </location>
</feature>
<dbReference type="Proteomes" id="UP000805841">
    <property type="component" value="Unassembled WGS sequence"/>
</dbReference>
<gene>
    <name evidence="3" type="ORF">HAQ05_10480</name>
</gene>
<feature type="transmembrane region" description="Helical" evidence="2">
    <location>
        <begin position="1501"/>
        <end position="1522"/>
    </location>
</feature>
<keyword evidence="2" id="KW-0472">Membrane</keyword>
<dbReference type="RefSeq" id="WP_190420144.1">
    <property type="nucleotide sequence ID" value="NZ_JAAOCA010000011.1"/>
</dbReference>
<dbReference type="EMBL" id="JAAOCA010000011">
    <property type="protein sequence ID" value="MBD1599129.1"/>
    <property type="molecule type" value="Genomic_DNA"/>
</dbReference>
<dbReference type="Pfam" id="PF05593">
    <property type="entry name" value="RHS_repeat"/>
    <property type="match status" value="1"/>
</dbReference>
<name>A0ABR7Z152_9PSED</name>
<proteinExistence type="predicted"/>
<dbReference type="PANTHER" id="PTHR32305:SF15">
    <property type="entry name" value="PROTEIN RHSA-RELATED"/>
    <property type="match status" value="1"/>
</dbReference>
<feature type="transmembrane region" description="Helical" evidence="2">
    <location>
        <begin position="1472"/>
        <end position="1495"/>
    </location>
</feature>
<evidence type="ECO:0000256" key="2">
    <source>
        <dbReference type="SAM" id="Phobius"/>
    </source>
</evidence>
<dbReference type="Gene3D" id="2.180.10.10">
    <property type="entry name" value="RHS repeat-associated core"/>
    <property type="match status" value="2"/>
</dbReference>
<dbReference type="PANTHER" id="PTHR32305">
    <property type="match status" value="1"/>
</dbReference>
<organism evidence="3 4">
    <name type="scientific">Pseudomonas typographi</name>
    <dbReference type="NCBI Taxonomy" id="2715964"/>
    <lineage>
        <taxon>Bacteria</taxon>
        <taxon>Pseudomonadati</taxon>
        <taxon>Pseudomonadota</taxon>
        <taxon>Gammaproteobacteria</taxon>
        <taxon>Pseudomonadales</taxon>
        <taxon>Pseudomonadaceae</taxon>
        <taxon>Pseudomonas</taxon>
    </lineage>
</organism>
<dbReference type="InterPro" id="IPR022385">
    <property type="entry name" value="Rhs_assc_core"/>
</dbReference>
<dbReference type="InterPro" id="IPR050708">
    <property type="entry name" value="T6SS_VgrG/RHS"/>
</dbReference>
<dbReference type="NCBIfam" id="TIGR01643">
    <property type="entry name" value="YD_repeat_2x"/>
    <property type="match status" value="1"/>
</dbReference>
<keyword evidence="4" id="KW-1185">Reference proteome</keyword>
<protein>
    <submittedName>
        <fullName evidence="3">RHS repeat-associated core domain-containing protein</fullName>
    </submittedName>
</protein>
<dbReference type="NCBIfam" id="TIGR03696">
    <property type="entry name" value="Rhs_assc_core"/>
    <property type="match status" value="1"/>
</dbReference>
<comment type="caution">
    <text evidence="3">The sequence shown here is derived from an EMBL/GenBank/DDBJ whole genome shotgun (WGS) entry which is preliminary data.</text>
</comment>
<evidence type="ECO:0000256" key="1">
    <source>
        <dbReference type="SAM" id="MobiDB-lite"/>
    </source>
</evidence>
<keyword evidence="2" id="KW-0812">Transmembrane</keyword>